<dbReference type="PANTHER" id="PTHR36480">
    <property type="entry name" value="OS06G0118900 PROTEIN-RELATED"/>
    <property type="match status" value="1"/>
</dbReference>
<proteinExistence type="predicted"/>
<name>A0A5J9SN88_9POAL</name>
<keyword evidence="1" id="KW-0812">Transmembrane</keyword>
<dbReference type="AlphaFoldDB" id="A0A5J9SN88"/>
<protein>
    <recommendedName>
        <fullName evidence="4">Late embryogenesis abundant protein LEA-2 subgroup domain-containing protein</fullName>
    </recommendedName>
</protein>
<accession>A0A5J9SN88</accession>
<keyword evidence="1" id="KW-0472">Membrane</keyword>
<keyword evidence="1" id="KW-1133">Transmembrane helix</keyword>
<organism evidence="2 3">
    <name type="scientific">Eragrostis curvula</name>
    <name type="common">weeping love grass</name>
    <dbReference type="NCBI Taxonomy" id="38414"/>
    <lineage>
        <taxon>Eukaryota</taxon>
        <taxon>Viridiplantae</taxon>
        <taxon>Streptophyta</taxon>
        <taxon>Embryophyta</taxon>
        <taxon>Tracheophyta</taxon>
        <taxon>Spermatophyta</taxon>
        <taxon>Magnoliopsida</taxon>
        <taxon>Liliopsida</taxon>
        <taxon>Poales</taxon>
        <taxon>Poaceae</taxon>
        <taxon>PACMAD clade</taxon>
        <taxon>Chloridoideae</taxon>
        <taxon>Eragrostideae</taxon>
        <taxon>Eragrostidinae</taxon>
        <taxon>Eragrostis</taxon>
    </lineage>
</organism>
<keyword evidence="3" id="KW-1185">Reference proteome</keyword>
<reference evidence="2 3" key="1">
    <citation type="journal article" date="2019" name="Sci. Rep.">
        <title>A high-quality genome of Eragrostis curvula grass provides insights into Poaceae evolution and supports new strategies to enhance forage quality.</title>
        <authorList>
            <person name="Carballo J."/>
            <person name="Santos B.A.C.M."/>
            <person name="Zappacosta D."/>
            <person name="Garbus I."/>
            <person name="Selva J.P."/>
            <person name="Gallo C.A."/>
            <person name="Diaz A."/>
            <person name="Albertini E."/>
            <person name="Caccamo M."/>
            <person name="Echenique V."/>
        </authorList>
    </citation>
    <scope>NUCLEOTIDE SEQUENCE [LARGE SCALE GENOMIC DNA]</scope>
    <source>
        <strain evidence="3">cv. Victoria</strain>
        <tissue evidence="2">Leaf</tissue>
    </source>
</reference>
<evidence type="ECO:0000313" key="3">
    <source>
        <dbReference type="Proteomes" id="UP000324897"/>
    </source>
</evidence>
<evidence type="ECO:0000256" key="1">
    <source>
        <dbReference type="SAM" id="Phobius"/>
    </source>
</evidence>
<dbReference type="PANTHER" id="PTHR36480:SF5">
    <property type="entry name" value="LATE EMBRYOGENESIS ABUNDANT PROTEIN LEA-2 SUBGROUP DOMAIN-CONTAINING PROTEIN"/>
    <property type="match status" value="1"/>
</dbReference>
<dbReference type="Gramene" id="TVU00478">
    <property type="protein sequence ID" value="TVU00478"/>
    <property type="gene ID" value="EJB05_54092"/>
</dbReference>
<evidence type="ECO:0008006" key="4">
    <source>
        <dbReference type="Google" id="ProtNLM"/>
    </source>
</evidence>
<sequence>MASSSSSRSPQQVKQWRPRQYVLTGMVIVLAASTVVIVTSIVLRPTNIFFSVANFSITNTTTSTTYDPRIRNVPESKRVAFNLTAYNPSRRAQVLYRRVVVSMQLENGGRPSVRKTSVPARLTRDDEASLRQAARSHKSIAVEAFLDNQLYGFFNNSNASATVNVIAQVKFKVGLAASRRYNIRVKCARIDLSAITIATIANCSDVY</sequence>
<dbReference type="Proteomes" id="UP000324897">
    <property type="component" value="Unassembled WGS sequence"/>
</dbReference>
<feature type="transmembrane region" description="Helical" evidence="1">
    <location>
        <begin position="21"/>
        <end position="43"/>
    </location>
</feature>
<comment type="caution">
    <text evidence="2">The sequence shown here is derived from an EMBL/GenBank/DDBJ whole genome shotgun (WGS) entry which is preliminary data.</text>
</comment>
<dbReference type="EMBL" id="RWGY01000582">
    <property type="protein sequence ID" value="TVU00478.1"/>
    <property type="molecule type" value="Genomic_DNA"/>
</dbReference>
<feature type="non-terminal residue" evidence="2">
    <location>
        <position position="1"/>
    </location>
</feature>
<evidence type="ECO:0000313" key="2">
    <source>
        <dbReference type="EMBL" id="TVU00478.1"/>
    </source>
</evidence>
<dbReference type="OrthoDB" id="693705at2759"/>
<gene>
    <name evidence="2" type="ORF">EJB05_54092</name>
</gene>